<dbReference type="InterPro" id="IPR003715">
    <property type="entry name" value="Poly_export_N"/>
</dbReference>
<evidence type="ECO:0000256" key="9">
    <source>
        <dbReference type="ARBA" id="ARBA00023065"/>
    </source>
</evidence>
<evidence type="ECO:0000256" key="11">
    <source>
        <dbReference type="ARBA" id="ARBA00023136"/>
    </source>
</evidence>
<feature type="domain" description="SLBB" evidence="18">
    <location>
        <begin position="254"/>
        <end position="350"/>
    </location>
</feature>
<evidence type="ECO:0000313" key="19">
    <source>
        <dbReference type="EMBL" id="KDB46768.1"/>
    </source>
</evidence>
<keyword evidence="7 15" id="KW-0732">Signal</keyword>
<dbReference type="PANTHER" id="PTHR33619">
    <property type="entry name" value="POLYSACCHARIDE EXPORT PROTEIN GFCE-RELATED"/>
    <property type="match status" value="1"/>
</dbReference>
<evidence type="ECO:0000256" key="3">
    <source>
        <dbReference type="ARBA" id="ARBA00022448"/>
    </source>
</evidence>
<keyword evidence="12" id="KW-0564">Palmitate</keyword>
<evidence type="ECO:0000259" key="18">
    <source>
        <dbReference type="Pfam" id="PF22461"/>
    </source>
</evidence>
<evidence type="ECO:0000256" key="15">
    <source>
        <dbReference type="SAM" id="SignalP"/>
    </source>
</evidence>
<proteinExistence type="inferred from homology"/>
<sequence>MRKLTQALIATGIALSLSGCATVYPTTQSPINSNVKVRGEKVDIAKAVDAYLITPSLVKQLAPRVSVAKVNARLEQQLKSYQYKIGVGDVLNVTVWDHPELTTPAGAYRSAAESGNQVHANGTIFYPYVGKVEVVGLTVNQVRDKLAKQLSAYVTDPQIEVTVAAYQSKKAYVTGEIKNPGQQFLTNVPLTLLDAVNKAGGLSENADWHNVTITRHGKEEKVSLAELIQFGNLTQNRLLSDGDVVHIPRNDANKVFIVGEVSKPQMLKITHYGMTLTEAIAQSGGIDKLSADATGIFVIRGQRDVNKSTVSNEAEKTDKIADIYQLDLTNATSYVLGTEFYLKPYDIVYVTTAPATRWNRVIAHVVPSLSGFNNLTESILRVRNW</sequence>
<evidence type="ECO:0000256" key="12">
    <source>
        <dbReference type="ARBA" id="ARBA00023139"/>
    </source>
</evidence>
<evidence type="ECO:0000259" key="17">
    <source>
        <dbReference type="Pfam" id="PF18412"/>
    </source>
</evidence>
<dbReference type="InterPro" id="IPR049712">
    <property type="entry name" value="Poly_export"/>
</dbReference>
<keyword evidence="8" id="KW-0625">Polysaccharide transport</keyword>
<evidence type="ECO:0000256" key="4">
    <source>
        <dbReference type="ARBA" id="ARBA00022452"/>
    </source>
</evidence>
<organism evidence="19 20">
    <name type="scientific">Glaesserella parasuis HPS10</name>
    <dbReference type="NCBI Taxonomy" id="1450514"/>
    <lineage>
        <taxon>Bacteria</taxon>
        <taxon>Pseudomonadati</taxon>
        <taxon>Pseudomonadota</taxon>
        <taxon>Gammaproteobacteria</taxon>
        <taxon>Pasteurellales</taxon>
        <taxon>Pasteurellaceae</taxon>
        <taxon>Glaesserella</taxon>
    </lineage>
</organism>
<feature type="domain" description="Outer-membrane lipoprotein Wza C-terminal" evidence="17">
    <location>
        <begin position="353"/>
        <end position="382"/>
    </location>
</feature>
<dbReference type="Pfam" id="PF22461">
    <property type="entry name" value="SLBB_2"/>
    <property type="match status" value="2"/>
</dbReference>
<evidence type="ECO:0000256" key="14">
    <source>
        <dbReference type="ARBA" id="ARBA00023288"/>
    </source>
</evidence>
<dbReference type="GO" id="GO:0006811">
    <property type="term" value="P:monoatomic ion transport"/>
    <property type="evidence" value="ECO:0007669"/>
    <property type="project" value="UniProtKB-KW"/>
</dbReference>
<dbReference type="GO" id="GO:0009279">
    <property type="term" value="C:cell outer membrane"/>
    <property type="evidence" value="ECO:0007669"/>
    <property type="project" value="UniProtKB-SubCell"/>
</dbReference>
<evidence type="ECO:0000256" key="13">
    <source>
        <dbReference type="ARBA" id="ARBA00023237"/>
    </source>
</evidence>
<comment type="caution">
    <text evidence="19">The sequence shown here is derived from an EMBL/GenBank/DDBJ whole genome shotgun (WGS) entry which is preliminary data.</text>
</comment>
<gene>
    <name evidence="19" type="ORF">HPS10_07380</name>
</gene>
<dbReference type="GO" id="GO:0015288">
    <property type="term" value="F:porin activity"/>
    <property type="evidence" value="ECO:0007669"/>
    <property type="project" value="UniProtKB-KW"/>
</dbReference>
<evidence type="ECO:0000259" key="16">
    <source>
        <dbReference type="Pfam" id="PF02563"/>
    </source>
</evidence>
<protein>
    <submittedName>
        <fullName evidence="19">Sugar transporter</fullName>
    </submittedName>
</protein>
<keyword evidence="6" id="KW-0812">Transmembrane</keyword>
<keyword evidence="3" id="KW-0813">Transport</keyword>
<dbReference type="Pfam" id="PF02563">
    <property type="entry name" value="Poly_export"/>
    <property type="match status" value="1"/>
</dbReference>
<evidence type="ECO:0000313" key="20">
    <source>
        <dbReference type="Proteomes" id="UP000027036"/>
    </source>
</evidence>
<dbReference type="RefSeq" id="WP_035523896.1">
    <property type="nucleotide sequence ID" value="NZ_JDSO01000095.1"/>
</dbReference>
<keyword evidence="4" id="KW-1134">Transmembrane beta strand</keyword>
<feature type="signal peptide" evidence="15">
    <location>
        <begin position="1"/>
        <end position="21"/>
    </location>
</feature>
<comment type="similarity">
    <text evidence="2">Belongs to the BexD/CtrA/VexA family.</text>
</comment>
<keyword evidence="14" id="KW-0449">Lipoprotein</keyword>
<dbReference type="GO" id="GO:0046930">
    <property type="term" value="C:pore complex"/>
    <property type="evidence" value="ECO:0007669"/>
    <property type="project" value="UniProtKB-KW"/>
</dbReference>
<keyword evidence="10" id="KW-0626">Porin</keyword>
<feature type="domain" description="SLBB" evidence="18">
    <location>
        <begin position="169"/>
        <end position="247"/>
    </location>
</feature>
<dbReference type="Gene3D" id="3.10.560.10">
    <property type="entry name" value="Outer membrane lipoprotein wza domain like"/>
    <property type="match status" value="2"/>
</dbReference>
<evidence type="ECO:0000256" key="2">
    <source>
        <dbReference type="ARBA" id="ARBA00009450"/>
    </source>
</evidence>
<dbReference type="PROSITE" id="PS51257">
    <property type="entry name" value="PROKAR_LIPOPROTEIN"/>
    <property type="match status" value="1"/>
</dbReference>
<keyword evidence="13" id="KW-0998">Cell outer membrane</keyword>
<evidence type="ECO:0000256" key="1">
    <source>
        <dbReference type="ARBA" id="ARBA00004571"/>
    </source>
</evidence>
<keyword evidence="9" id="KW-0406">Ion transport</keyword>
<dbReference type="InterPro" id="IPR040716">
    <property type="entry name" value="Wza_C"/>
</dbReference>
<reference evidence="19 20" key="1">
    <citation type="submission" date="2014-02" db="EMBL/GenBank/DDBJ databases">
        <title>Comparative genomics of Haemophilus parasuis isolated from pig lungs.</title>
        <authorList>
            <person name="Kittichotirat W."/>
            <person name="Bumgarner R.E."/>
            <person name="Lawrence P."/>
        </authorList>
    </citation>
    <scope>NUCLEOTIDE SEQUENCE [LARGE SCALE GENOMIC DNA]</scope>
    <source>
        <strain evidence="19 20">HPS10</strain>
    </source>
</reference>
<feature type="domain" description="Polysaccharide export protein N-terminal" evidence="16">
    <location>
        <begin position="80"/>
        <end position="163"/>
    </location>
</feature>
<evidence type="ECO:0000256" key="5">
    <source>
        <dbReference type="ARBA" id="ARBA00022597"/>
    </source>
</evidence>
<name>A0A836MC85_GLAPU</name>
<comment type="subcellular location">
    <subcellularLocation>
        <location evidence="1">Cell outer membrane</location>
        <topology evidence="1">Multi-pass membrane protein</topology>
    </subcellularLocation>
</comment>
<evidence type="ECO:0000256" key="7">
    <source>
        <dbReference type="ARBA" id="ARBA00022729"/>
    </source>
</evidence>
<evidence type="ECO:0000256" key="8">
    <source>
        <dbReference type="ARBA" id="ARBA00023047"/>
    </source>
</evidence>
<dbReference type="Pfam" id="PF18412">
    <property type="entry name" value="Wza_C"/>
    <property type="match status" value="1"/>
</dbReference>
<keyword evidence="5 19" id="KW-0762">Sugar transport</keyword>
<dbReference type="Gene3D" id="1.20.5.70">
    <property type="match status" value="1"/>
</dbReference>
<dbReference type="AlphaFoldDB" id="A0A836MC85"/>
<dbReference type="NCBIfam" id="NF011658">
    <property type="entry name" value="PRK15078.1"/>
    <property type="match status" value="1"/>
</dbReference>
<dbReference type="EMBL" id="JDSO01000095">
    <property type="protein sequence ID" value="KDB46768.1"/>
    <property type="molecule type" value="Genomic_DNA"/>
</dbReference>
<evidence type="ECO:0000256" key="6">
    <source>
        <dbReference type="ARBA" id="ARBA00022692"/>
    </source>
</evidence>
<dbReference type="Gene3D" id="3.30.1950.10">
    <property type="entry name" value="wza like domain"/>
    <property type="match status" value="1"/>
</dbReference>
<dbReference type="GO" id="GO:0015159">
    <property type="term" value="F:polysaccharide transmembrane transporter activity"/>
    <property type="evidence" value="ECO:0007669"/>
    <property type="project" value="InterPro"/>
</dbReference>
<evidence type="ECO:0000256" key="10">
    <source>
        <dbReference type="ARBA" id="ARBA00023114"/>
    </source>
</evidence>
<dbReference type="PANTHER" id="PTHR33619:SF3">
    <property type="entry name" value="POLYSACCHARIDE EXPORT PROTEIN GFCE-RELATED"/>
    <property type="match status" value="1"/>
</dbReference>
<accession>A0A836MC85</accession>
<feature type="chain" id="PRO_5032401966" evidence="15">
    <location>
        <begin position="22"/>
        <end position="385"/>
    </location>
</feature>
<keyword evidence="11" id="KW-0472">Membrane</keyword>
<dbReference type="InterPro" id="IPR054765">
    <property type="entry name" value="SLBB_dom"/>
</dbReference>
<dbReference type="Proteomes" id="UP000027036">
    <property type="component" value="Unassembled WGS sequence"/>
</dbReference>